<evidence type="ECO:0000256" key="1">
    <source>
        <dbReference type="ARBA" id="ARBA00008950"/>
    </source>
</evidence>
<dbReference type="EC" id="3.1.4.-" evidence="2"/>
<dbReference type="GO" id="GO:0046872">
    <property type="term" value="F:metal ion binding"/>
    <property type="evidence" value="ECO:0007669"/>
    <property type="project" value="UniProtKB-KW"/>
</dbReference>
<gene>
    <name evidence="3" type="ORF">A6E74_03925</name>
</gene>
<protein>
    <recommendedName>
        <fullName evidence="2">Phosphoesterase</fullName>
        <ecNumber evidence="2">3.1.4.-</ecNumber>
    </recommendedName>
</protein>
<name>A0A179ETM1_ENTTH</name>
<dbReference type="Gene3D" id="3.60.21.10">
    <property type="match status" value="1"/>
</dbReference>
<proteinExistence type="inferred from homology"/>
<dbReference type="KEGG" id="eth:CK496_07340"/>
<accession>A0A179ETM1</accession>
<dbReference type="InterPro" id="IPR041802">
    <property type="entry name" value="MPP_YfcE"/>
</dbReference>
<comment type="cofactor">
    <cofactor evidence="2">
        <name>a divalent metal cation</name>
        <dbReference type="ChEBI" id="CHEBI:60240"/>
    </cofactor>
</comment>
<dbReference type="EMBL" id="LWMN01000010">
    <property type="protein sequence ID" value="OAQ56568.1"/>
    <property type="molecule type" value="Genomic_DNA"/>
</dbReference>
<comment type="caution">
    <text evidence="3">The sequence shown here is derived from an EMBL/GenBank/DDBJ whole genome shotgun (WGS) entry which is preliminary data.</text>
</comment>
<evidence type="ECO:0000313" key="3">
    <source>
        <dbReference type="EMBL" id="OAQ56568.1"/>
    </source>
</evidence>
<dbReference type="Proteomes" id="UP000078516">
    <property type="component" value="Unassembled WGS sequence"/>
</dbReference>
<keyword evidence="2" id="KW-0479">Metal-binding</keyword>
<dbReference type="SUPFAM" id="SSF56300">
    <property type="entry name" value="Metallo-dependent phosphatases"/>
    <property type="match status" value="1"/>
</dbReference>
<dbReference type="GeneID" id="77487451"/>
<sequence length="170" mass="19342">MRYLVVSDNHGDRDILVDLVKRYRSKVDFFFHCGDSELPADDSLWENFQVVQGNCDYGPGFEAKKVINTGRDTIYLTHGHLSNVRFDLTQLALEAQSVEANMAFFGHTHQIGCEVENGILFLNPGSISQPRGPIQIPSYAIIESLADEINVHYYNRAHQPVEELVFHFSR</sequence>
<dbReference type="NCBIfam" id="TIGR00040">
    <property type="entry name" value="yfcE"/>
    <property type="match status" value="1"/>
</dbReference>
<dbReference type="GO" id="GO:0016787">
    <property type="term" value="F:hydrolase activity"/>
    <property type="evidence" value="ECO:0007669"/>
    <property type="project" value="UniProtKB-UniRule"/>
</dbReference>
<reference evidence="3 4" key="1">
    <citation type="submission" date="2016-04" db="EMBL/GenBank/DDBJ databases">
        <title>Draft genome of an Enterococcus thailandicus strain isolated from bovine feces.</title>
        <authorList>
            <person name="Beukers A.G."/>
            <person name="Zaheer R."/>
            <person name="Goji N."/>
            <person name="Cook S.R."/>
            <person name="Amoako K."/>
            <person name="Chaves A.V."/>
            <person name="Ward M.P."/>
            <person name="Mcallister T.A."/>
        </authorList>
    </citation>
    <scope>NUCLEOTIDE SEQUENCE [LARGE SCALE GENOMIC DNA]</scope>
    <source>
        <strain evidence="3 4">F0711D 46</strain>
    </source>
</reference>
<dbReference type="Pfam" id="PF12850">
    <property type="entry name" value="Metallophos_2"/>
    <property type="match status" value="1"/>
</dbReference>
<comment type="similarity">
    <text evidence="1 2">Belongs to the metallophosphoesterase superfamily. YfcE family.</text>
</comment>
<dbReference type="PANTHER" id="PTHR11124">
    <property type="entry name" value="VACUOLAR SORTING PROTEIN VPS29"/>
    <property type="match status" value="1"/>
</dbReference>
<dbReference type="AlphaFoldDB" id="A0A179ETM1"/>
<dbReference type="InterPro" id="IPR024654">
    <property type="entry name" value="Calcineurin-like_PHP_lpxH"/>
</dbReference>
<dbReference type="RefSeq" id="WP_067482368.1">
    <property type="nucleotide sequence ID" value="NZ_BSWU01000001.1"/>
</dbReference>
<dbReference type="InterPro" id="IPR029052">
    <property type="entry name" value="Metallo-depent_PP-like"/>
</dbReference>
<evidence type="ECO:0000313" key="4">
    <source>
        <dbReference type="Proteomes" id="UP000078516"/>
    </source>
</evidence>
<keyword evidence="4" id="KW-1185">Reference proteome</keyword>
<organism evidence="3 4">
    <name type="scientific">Enterococcus thailandicus</name>
    <dbReference type="NCBI Taxonomy" id="417368"/>
    <lineage>
        <taxon>Bacteria</taxon>
        <taxon>Bacillati</taxon>
        <taxon>Bacillota</taxon>
        <taxon>Bacilli</taxon>
        <taxon>Lactobacillales</taxon>
        <taxon>Enterococcaceae</taxon>
        <taxon>Enterococcus</taxon>
    </lineage>
</organism>
<dbReference type="CDD" id="cd00841">
    <property type="entry name" value="MPP_YfcE"/>
    <property type="match status" value="1"/>
</dbReference>
<dbReference type="InterPro" id="IPR000979">
    <property type="entry name" value="Phosphodiesterase_MJ0936/Vps29"/>
</dbReference>
<evidence type="ECO:0000256" key="2">
    <source>
        <dbReference type="RuleBase" id="RU362039"/>
    </source>
</evidence>